<proteinExistence type="predicted"/>
<protein>
    <submittedName>
        <fullName evidence="2">Lateral Root Primordium type 1, C-terminal</fullName>
    </submittedName>
</protein>
<reference evidence="2" key="1">
    <citation type="submission" date="2023-02" db="EMBL/GenBank/DDBJ databases">
        <title>Genome of toxic invasive species Heracleum sosnowskyi carries increased number of genes despite the absence of recent whole-genome duplications.</title>
        <authorList>
            <person name="Schelkunov M."/>
            <person name="Shtratnikova V."/>
            <person name="Makarenko M."/>
            <person name="Klepikova A."/>
            <person name="Omelchenko D."/>
            <person name="Novikova G."/>
            <person name="Obukhova E."/>
            <person name="Bogdanov V."/>
            <person name="Penin A."/>
            <person name="Logacheva M."/>
        </authorList>
    </citation>
    <scope>NUCLEOTIDE SEQUENCE</scope>
    <source>
        <strain evidence="2">Hsosn_3</strain>
        <tissue evidence="2">Leaf</tissue>
    </source>
</reference>
<accession>A0AAD8N1T1</accession>
<dbReference type="PANTHER" id="PTHR31604">
    <property type="entry name" value="PROTEIN LATERAL ROOT PRIMORDIUM 1"/>
    <property type="match status" value="1"/>
</dbReference>
<dbReference type="Proteomes" id="UP001237642">
    <property type="component" value="Unassembled WGS sequence"/>
</dbReference>
<dbReference type="GO" id="GO:0003677">
    <property type="term" value="F:DNA binding"/>
    <property type="evidence" value="ECO:0007669"/>
    <property type="project" value="TreeGrafter"/>
</dbReference>
<gene>
    <name evidence="2" type="ORF">POM88_010724</name>
</gene>
<dbReference type="Pfam" id="PF05142">
    <property type="entry name" value="DUF702"/>
    <property type="match status" value="1"/>
</dbReference>
<feature type="region of interest" description="Disordered" evidence="1">
    <location>
        <begin position="66"/>
        <end position="85"/>
    </location>
</feature>
<dbReference type="InterPro" id="IPR006511">
    <property type="entry name" value="SHI_C"/>
</dbReference>
<evidence type="ECO:0000256" key="1">
    <source>
        <dbReference type="SAM" id="MobiDB-lite"/>
    </source>
</evidence>
<sequence length="291" mass="32060">MSGLFSLGGKDQEHDQGNQENNFYFFKNEEIYNKGFELWQQYYHLHQQQKLQLQDHVDLSLVGGSASNYSSTRRTTTAPDNDQSFLFRSSSSSGFGLHMRQSGVLGNNCNNKEDNMISGSSSSSSINCLDCEQQDDEQGYHNQLSLMRASDSNSKRPRENPLSCTRLPSHNSGLEVAQFPAEVSSTAVFRCVNVRAMDDAEKQYAYQTAVQIGGHVFKGLLYDQGPENRFGLGDNSTGGAQLPLNLINAPGTTTTNTNIAPGVTWLDSSTTYPAPLNAFMAGTQFFPPPRP</sequence>
<dbReference type="InterPro" id="IPR007818">
    <property type="entry name" value="SHI"/>
</dbReference>
<keyword evidence="3" id="KW-1185">Reference proteome</keyword>
<name>A0AAD8N1T1_9APIA</name>
<dbReference type="PANTHER" id="PTHR31604:SF2">
    <property type="entry name" value="PROTEIN SHI RELATED SEQUENCE 7"/>
    <property type="match status" value="1"/>
</dbReference>
<dbReference type="GO" id="GO:0003700">
    <property type="term" value="F:DNA-binding transcription factor activity"/>
    <property type="evidence" value="ECO:0007669"/>
    <property type="project" value="InterPro"/>
</dbReference>
<organism evidence="2 3">
    <name type="scientific">Heracleum sosnowskyi</name>
    <dbReference type="NCBI Taxonomy" id="360622"/>
    <lineage>
        <taxon>Eukaryota</taxon>
        <taxon>Viridiplantae</taxon>
        <taxon>Streptophyta</taxon>
        <taxon>Embryophyta</taxon>
        <taxon>Tracheophyta</taxon>
        <taxon>Spermatophyta</taxon>
        <taxon>Magnoliopsida</taxon>
        <taxon>eudicotyledons</taxon>
        <taxon>Gunneridae</taxon>
        <taxon>Pentapetalae</taxon>
        <taxon>asterids</taxon>
        <taxon>campanulids</taxon>
        <taxon>Apiales</taxon>
        <taxon>Apiaceae</taxon>
        <taxon>Apioideae</taxon>
        <taxon>apioid superclade</taxon>
        <taxon>Tordylieae</taxon>
        <taxon>Tordyliinae</taxon>
        <taxon>Heracleum</taxon>
    </lineage>
</organism>
<dbReference type="GO" id="GO:0045893">
    <property type="term" value="P:positive regulation of DNA-templated transcription"/>
    <property type="evidence" value="ECO:0007669"/>
    <property type="project" value="TreeGrafter"/>
</dbReference>
<dbReference type="GO" id="GO:0005634">
    <property type="term" value="C:nucleus"/>
    <property type="evidence" value="ECO:0007669"/>
    <property type="project" value="TreeGrafter"/>
</dbReference>
<comment type="caution">
    <text evidence="2">The sequence shown here is derived from an EMBL/GenBank/DDBJ whole genome shotgun (WGS) entry which is preliminary data.</text>
</comment>
<dbReference type="NCBIfam" id="TIGR01624">
    <property type="entry name" value="LRP1_Cterm"/>
    <property type="match status" value="1"/>
</dbReference>
<dbReference type="AlphaFoldDB" id="A0AAD8N1T1"/>
<dbReference type="EMBL" id="JAUIZM010000003">
    <property type="protein sequence ID" value="KAK1391668.1"/>
    <property type="molecule type" value="Genomic_DNA"/>
</dbReference>
<feature type="region of interest" description="Disordered" evidence="1">
    <location>
        <begin position="148"/>
        <end position="167"/>
    </location>
</feature>
<reference evidence="2" key="2">
    <citation type="submission" date="2023-05" db="EMBL/GenBank/DDBJ databases">
        <authorList>
            <person name="Schelkunov M.I."/>
        </authorList>
    </citation>
    <scope>NUCLEOTIDE SEQUENCE</scope>
    <source>
        <strain evidence="2">Hsosn_3</strain>
        <tissue evidence="2">Leaf</tissue>
    </source>
</reference>
<evidence type="ECO:0000313" key="3">
    <source>
        <dbReference type="Proteomes" id="UP001237642"/>
    </source>
</evidence>
<feature type="compositionally biased region" description="Polar residues" evidence="1">
    <location>
        <begin position="66"/>
        <end position="83"/>
    </location>
</feature>
<evidence type="ECO:0000313" key="2">
    <source>
        <dbReference type="EMBL" id="KAK1391668.1"/>
    </source>
</evidence>